<evidence type="ECO:0000256" key="1">
    <source>
        <dbReference type="SAM" id="Phobius"/>
    </source>
</evidence>
<keyword evidence="1" id="KW-1133">Transmembrane helix</keyword>
<dbReference type="STRING" id="1042163.BRLA_c009530"/>
<feature type="transmembrane region" description="Helical" evidence="1">
    <location>
        <begin position="316"/>
        <end position="339"/>
    </location>
</feature>
<feature type="transmembrane region" description="Helical" evidence="1">
    <location>
        <begin position="50"/>
        <end position="73"/>
    </location>
</feature>
<reference evidence="2 3" key="1">
    <citation type="journal article" date="2011" name="J. Bacteriol.">
        <title>Genome sequence of Brevibacillus laterosporus LMG 15441, a pathogen of invertebrates.</title>
        <authorList>
            <person name="Djukic M."/>
            <person name="Poehlein A."/>
            <person name="Thurmer A."/>
            <person name="Daniel R."/>
        </authorList>
    </citation>
    <scope>NUCLEOTIDE SEQUENCE [LARGE SCALE GENOMIC DNA]</scope>
    <source>
        <strain evidence="2 3">LMG 15441</strain>
    </source>
</reference>
<feature type="transmembrane region" description="Helical" evidence="1">
    <location>
        <begin position="472"/>
        <end position="492"/>
    </location>
</feature>
<evidence type="ECO:0000313" key="3">
    <source>
        <dbReference type="Proteomes" id="UP000005850"/>
    </source>
</evidence>
<dbReference type="AlphaFoldDB" id="A0A075R0C2"/>
<feature type="transmembrane region" description="Helical" evidence="1">
    <location>
        <begin position="135"/>
        <end position="155"/>
    </location>
</feature>
<keyword evidence="3" id="KW-1185">Reference proteome</keyword>
<feature type="transmembrane region" description="Helical" evidence="1">
    <location>
        <begin position="28"/>
        <end position="44"/>
    </location>
</feature>
<proteinExistence type="predicted"/>
<sequence length="493" mass="55615">MWAQTKWISFFYTRPFFNRFFIHSPSKWIIYVGLGTIAIAMYFSENFGQLLLHASLSARLMLLIGECIFVGLLRGMNTLTQQMYADRLLTLFYVSGVSPFRMILGQSTSSLPLYTWSSIMIAIPLTIGYSAMERVLYVLLFLVVSLLMIWLTDILSRFLMVLTMRFFPIIVKTFVGISSLAYVALIGLLVWALIEVETISPEAWQSLERFMVYVLCIFAVGLGALFLFSEQIGRFYYESWLNHAESQDRTRPETQENLSNLVKNAHDAIVFKDITLLIRNPITKIRFWFWVIAIITGAVVAKSGVASSFLTEANQAYYVLLFVSLLTALVFGEIVSALYQFEEQNYILYYVAAVKGSTIFWAKTMIASLLVVAPAIIGHLILAIVLQFSFMEWLLGGFLILGFTFGSIIVQLSIASLDKKGRGGVNLKEGSEEEEMLKQSPKKPIAIVSSIMGLIYLGVCLWLFWINIGIPILATIVLLTLLLSLVGVRYSAR</sequence>
<feature type="transmembrane region" description="Helical" evidence="1">
    <location>
        <begin position="445"/>
        <end position="466"/>
    </location>
</feature>
<dbReference type="HOGENOM" id="CLU_552840_0_0_9"/>
<dbReference type="KEGG" id="blr:BRLA_c009530"/>
<evidence type="ECO:0000313" key="2">
    <source>
        <dbReference type="EMBL" id="AIG25294.1"/>
    </source>
</evidence>
<organism evidence="2 3">
    <name type="scientific">Brevibacillus laterosporus LMG 15441</name>
    <dbReference type="NCBI Taxonomy" id="1042163"/>
    <lineage>
        <taxon>Bacteria</taxon>
        <taxon>Bacillati</taxon>
        <taxon>Bacillota</taxon>
        <taxon>Bacilli</taxon>
        <taxon>Bacillales</taxon>
        <taxon>Paenibacillaceae</taxon>
        <taxon>Brevibacillus</taxon>
    </lineage>
</organism>
<dbReference type="Proteomes" id="UP000005850">
    <property type="component" value="Chromosome"/>
</dbReference>
<protein>
    <submittedName>
        <fullName evidence="2">Putative membrane protein</fullName>
    </submittedName>
</protein>
<dbReference type="RefSeq" id="WP_003335198.1">
    <property type="nucleotide sequence ID" value="NZ_CP007806.1"/>
</dbReference>
<feature type="transmembrane region" description="Helical" evidence="1">
    <location>
        <begin position="167"/>
        <end position="194"/>
    </location>
</feature>
<accession>A0A075R0C2</accession>
<keyword evidence="1" id="KW-0472">Membrane</keyword>
<gene>
    <name evidence="2" type="ORF">BRLA_c009530</name>
</gene>
<keyword evidence="1" id="KW-0812">Transmembrane</keyword>
<feature type="transmembrane region" description="Helical" evidence="1">
    <location>
        <begin position="287"/>
        <end position="310"/>
    </location>
</feature>
<dbReference type="EMBL" id="CP007806">
    <property type="protein sequence ID" value="AIG25294.1"/>
    <property type="molecule type" value="Genomic_DNA"/>
</dbReference>
<feature type="transmembrane region" description="Helical" evidence="1">
    <location>
        <begin position="210"/>
        <end position="228"/>
    </location>
</feature>
<feature type="transmembrane region" description="Helical" evidence="1">
    <location>
        <begin position="360"/>
        <end position="387"/>
    </location>
</feature>
<feature type="transmembrane region" description="Helical" evidence="1">
    <location>
        <begin position="111"/>
        <end position="129"/>
    </location>
</feature>
<dbReference type="eggNOG" id="ENOG502ZEEU">
    <property type="taxonomic scope" value="Bacteria"/>
</dbReference>
<feature type="transmembrane region" description="Helical" evidence="1">
    <location>
        <begin position="393"/>
        <end position="414"/>
    </location>
</feature>
<name>A0A075R0C2_BRELA</name>